<reference evidence="2 3" key="1">
    <citation type="submission" date="2016-10" db="EMBL/GenBank/DDBJ databases">
        <authorList>
            <person name="de Groot N.N."/>
        </authorList>
    </citation>
    <scope>NUCLEOTIDE SEQUENCE [LARGE SCALE GENOMIC DNA]</scope>
    <source>
        <strain evidence="2 3">NE2</strain>
    </source>
</reference>
<feature type="transmembrane region" description="Helical" evidence="1">
    <location>
        <begin position="20"/>
        <end position="41"/>
    </location>
</feature>
<dbReference type="RefSeq" id="WP_091680417.1">
    <property type="nucleotide sequence ID" value="NZ_FOSN01000005.1"/>
</dbReference>
<dbReference type="Proteomes" id="UP000198755">
    <property type="component" value="Unassembled WGS sequence"/>
</dbReference>
<evidence type="ECO:0000313" key="2">
    <source>
        <dbReference type="EMBL" id="SFK27244.1"/>
    </source>
</evidence>
<keyword evidence="1" id="KW-1133">Transmembrane helix</keyword>
<name>A0A1I3Y5V1_9HYPH</name>
<dbReference type="EMBL" id="FOSN01000005">
    <property type="protein sequence ID" value="SFK27244.1"/>
    <property type="molecule type" value="Genomic_DNA"/>
</dbReference>
<keyword evidence="1" id="KW-0812">Transmembrane</keyword>
<organism evidence="2 3">
    <name type="scientific">Methylocapsa palsarum</name>
    <dbReference type="NCBI Taxonomy" id="1612308"/>
    <lineage>
        <taxon>Bacteria</taxon>
        <taxon>Pseudomonadati</taxon>
        <taxon>Pseudomonadota</taxon>
        <taxon>Alphaproteobacteria</taxon>
        <taxon>Hyphomicrobiales</taxon>
        <taxon>Beijerinckiaceae</taxon>
        <taxon>Methylocapsa</taxon>
    </lineage>
</organism>
<evidence type="ECO:0000256" key="1">
    <source>
        <dbReference type="SAM" id="Phobius"/>
    </source>
</evidence>
<dbReference type="STRING" id="1612308.SAMN05444581_10529"/>
<dbReference type="AlphaFoldDB" id="A0A1I3Y5V1"/>
<protein>
    <submittedName>
        <fullName evidence="2">Uncharacterized protein</fullName>
    </submittedName>
</protein>
<sequence length="176" mass="18918">MEIQETKPEKSARAKHIEVIMLVFAVLGVLGLVTMGAKQILDTVTIVNVPVEGEWVASDKAWVVNFRPDKSFLIATGPAQNTPALAGRSEGSEPKPAERAWSDAWAAGEAKYSIDARGTVWVTLKNGRTYTATLTPSYPNQMDLIDSETGSVGLFMRSAPIKASVPLPNKASPPPQ</sequence>
<keyword evidence="1" id="KW-0472">Membrane</keyword>
<accession>A0A1I3Y5V1</accession>
<evidence type="ECO:0000313" key="3">
    <source>
        <dbReference type="Proteomes" id="UP000198755"/>
    </source>
</evidence>
<proteinExistence type="predicted"/>
<gene>
    <name evidence="2" type="ORF">SAMN05444581_10529</name>
</gene>
<keyword evidence="3" id="KW-1185">Reference proteome</keyword>